<dbReference type="Pfam" id="PF21688">
    <property type="entry name" value="FAD-depend_C"/>
    <property type="match status" value="1"/>
</dbReference>
<evidence type="ECO:0000259" key="1">
    <source>
        <dbReference type="Pfam" id="PF21688"/>
    </source>
</evidence>
<dbReference type="Gene3D" id="3.30.70.2700">
    <property type="match status" value="1"/>
</dbReference>
<dbReference type="Gene3D" id="3.50.50.60">
    <property type="entry name" value="FAD/NAD(P)-binding domain"/>
    <property type="match status" value="2"/>
</dbReference>
<feature type="domain" description="FAD-dependent protein C-terminal" evidence="1">
    <location>
        <begin position="281"/>
        <end position="475"/>
    </location>
</feature>
<dbReference type="Proteomes" id="UP000184089">
    <property type="component" value="Unassembled WGS sequence"/>
</dbReference>
<dbReference type="EMBL" id="FQVY01000002">
    <property type="protein sequence ID" value="SHG21174.1"/>
    <property type="molecule type" value="Genomic_DNA"/>
</dbReference>
<evidence type="ECO:0000313" key="3">
    <source>
        <dbReference type="Proteomes" id="UP000184089"/>
    </source>
</evidence>
<dbReference type="RefSeq" id="WP_021660783.1">
    <property type="nucleotide sequence ID" value="NZ_FQVY01000002.1"/>
</dbReference>
<protein>
    <recommendedName>
        <fullName evidence="1">FAD-dependent protein C-terminal domain-containing protein</fullName>
    </recommendedName>
</protein>
<accession>A0AAQ1ME13</accession>
<dbReference type="SUPFAM" id="SSF51905">
    <property type="entry name" value="FAD/NAD(P)-binding domain"/>
    <property type="match status" value="1"/>
</dbReference>
<dbReference type="InterPro" id="IPR049516">
    <property type="entry name" value="FAD-depend_C"/>
</dbReference>
<gene>
    <name evidence="2" type="ORF">SAMN05444424_1893</name>
</gene>
<dbReference type="InterPro" id="IPR036188">
    <property type="entry name" value="FAD/NAD-bd_sf"/>
</dbReference>
<comment type="caution">
    <text evidence="2">The sequence shown here is derived from an EMBL/GenBank/DDBJ whole genome shotgun (WGS) entry which is preliminary data.</text>
</comment>
<sequence>MAILVQNIPVPLGEDPATACQKALRRLGLRPAQLAESHLAKVSLDARRRDRVRYVCSAELALHDPALEERLAAREQGVRLVRETPPAFAPAGAPLAHRPVVVGLGPAGMFCTLALAGQGYRPLVLERGAPVERRVAAVERFWRTGELDPACNVQFGEGGAGTFSDGKLTTRIGDERCGWVLRQLAAFGAPEEILHRAKPHIGTDRLRQVVRKVRGEILRLGGEIRFDTRLEEIEIVGGRVVSCTAGGEKIPCSRLVLAVGHSARDTFALLFDKGLPVAPKPFSVGVRVEHLQGDIDRGLYGDLAGDPHLPVGEYQLSRRVDGQGVYTFCMCPGGTVVPAASEEGGVVVNGMSEYARSDPNANSALVAEVDSRDFGQDPRAGIAFQRQLERAAFALGGGGYRAPCQSADAFLAGRPGANFGRVAPSYALGVAPADFSRLFPPRVYGMLQLGLRDFGRKLPGFDAADTLLTGVETRTSSPVRVLRGEDLCSPAAFGLYPCGEGAGYAGGIVSAAVDGVRVAQAIMGSGSPAR</sequence>
<dbReference type="PANTHER" id="PTHR42842">
    <property type="entry name" value="FAD/NAD(P)-BINDING OXIDOREDUCTASE"/>
    <property type="match status" value="1"/>
</dbReference>
<evidence type="ECO:0000313" key="2">
    <source>
        <dbReference type="EMBL" id="SHG21174.1"/>
    </source>
</evidence>
<reference evidence="3" key="1">
    <citation type="submission" date="2016-11" db="EMBL/GenBank/DDBJ databases">
        <authorList>
            <person name="Jaros S."/>
            <person name="Januszkiewicz K."/>
            <person name="Wedrychowicz H."/>
        </authorList>
    </citation>
    <scope>NUCLEOTIDE SEQUENCE [LARGE SCALE GENOMIC DNA]</scope>
    <source>
        <strain evidence="3">DSM 4029</strain>
    </source>
</reference>
<name>A0AAQ1ME13_9FIRM</name>
<dbReference type="PIRSF" id="PIRSF038984">
    <property type="entry name" value="FAD_binding_protein"/>
    <property type="match status" value="1"/>
</dbReference>
<proteinExistence type="predicted"/>
<organism evidence="2 3">
    <name type="scientific">Bittarella massiliensis</name>
    <name type="common">ex Durand et al. 2017</name>
    <dbReference type="NCBI Taxonomy" id="1720313"/>
    <lineage>
        <taxon>Bacteria</taxon>
        <taxon>Bacillati</taxon>
        <taxon>Bacillota</taxon>
        <taxon>Clostridia</taxon>
        <taxon>Eubacteriales</taxon>
        <taxon>Oscillospiraceae</taxon>
        <taxon>Bittarella (ex Durand et al. 2017)</taxon>
    </lineage>
</organism>
<dbReference type="AlphaFoldDB" id="A0AAQ1ME13"/>
<dbReference type="InterPro" id="IPR028348">
    <property type="entry name" value="FAD-binding_protein"/>
</dbReference>
<dbReference type="PANTHER" id="PTHR42842:SF3">
    <property type="entry name" value="FAD_NAD(P)-BINDING OXIDOREDUCTASE FAMILY PROTEIN"/>
    <property type="match status" value="1"/>
</dbReference>